<organism evidence="1 2">
    <name type="scientific">Acinetobacter bouvetii</name>
    <dbReference type="NCBI Taxonomy" id="202951"/>
    <lineage>
        <taxon>Bacteria</taxon>
        <taxon>Pseudomonadati</taxon>
        <taxon>Pseudomonadota</taxon>
        <taxon>Gammaproteobacteria</taxon>
        <taxon>Moraxellales</taxon>
        <taxon>Moraxellaceae</taxon>
        <taxon>Acinetobacter</taxon>
    </lineage>
</organism>
<sequence>MSQKIQDNESIQSMLELTKLVKFGYKVLDKLPLIYKINPEIKTQRDQAVEILNHANILLLPDEFNNLFSKDGWVCYGGLSQRILEEVIYLGSNKQYQEAKQLLINYIDEDKIDFILKKCASREHFKERLDLFNLLKIDYLEERYHACIPLLLALIDGLANDISKHLGFFAENSDLELYDSITSHGTGLPFLKTIMNTSRTKTITEIIHMPYRNGILHGRDLNFANKEVASKCWWVLDCLIDWADEKQLNKQPKPPASLREALKQHQSTQELSKRIDLWKRRPTQTESYWKEQNIETLNPILPEYALFIFLGAWKEKQWGKMTPILLHNISKHLGKAASEVKNDYKKITLLDFHIINSEDQTPSNTQIYTYLEFIKNHVKQTLYLNISVNYANSQTGDPELRNEPNCGWYILQASISALLFH</sequence>
<evidence type="ECO:0000313" key="1">
    <source>
        <dbReference type="EMBL" id="RZG68396.1"/>
    </source>
</evidence>
<evidence type="ECO:0000313" key="2">
    <source>
        <dbReference type="Proteomes" id="UP000293483"/>
    </source>
</evidence>
<accession>A0A4Q7B1K7</accession>
<proteinExistence type="predicted"/>
<comment type="caution">
    <text evidence="1">The sequence shown here is derived from an EMBL/GenBank/DDBJ whole genome shotgun (WGS) entry which is preliminary data.</text>
</comment>
<dbReference type="AlphaFoldDB" id="A0A4Q7B1K7"/>
<gene>
    <name evidence="1" type="ORF">EXE25_04900</name>
</gene>
<reference evidence="1 2" key="1">
    <citation type="submission" date="2019-02" db="EMBL/GenBank/DDBJ databases">
        <title>The Batch Genome Submission of Acinetobacter spp. strains.</title>
        <authorList>
            <person name="Qin J."/>
            <person name="Hu Y."/>
            <person name="Ye H."/>
            <person name="Wei L."/>
            <person name="Feng Y."/>
            <person name="Zong Z."/>
        </authorList>
    </citation>
    <scope>NUCLEOTIDE SEQUENCE [LARGE SCALE GENOMIC DNA]</scope>
    <source>
        <strain evidence="1 2">WCHABo060081</strain>
    </source>
</reference>
<name>A0A4Q7B1K7_9GAMM</name>
<dbReference type="Proteomes" id="UP000293483">
    <property type="component" value="Unassembled WGS sequence"/>
</dbReference>
<dbReference type="RefSeq" id="WP_130144387.1">
    <property type="nucleotide sequence ID" value="NZ_SGSU01000004.1"/>
</dbReference>
<protein>
    <submittedName>
        <fullName evidence="1">Uncharacterized protein</fullName>
    </submittedName>
</protein>
<dbReference type="EMBL" id="SGSU01000004">
    <property type="protein sequence ID" value="RZG68396.1"/>
    <property type="molecule type" value="Genomic_DNA"/>
</dbReference>